<dbReference type="InterPro" id="IPR016039">
    <property type="entry name" value="Thiolase-like"/>
</dbReference>
<dbReference type="PANTHER" id="PTHR34075">
    <property type="entry name" value="BLR3430 PROTEIN"/>
    <property type="match status" value="1"/>
</dbReference>
<dbReference type="InterPro" id="IPR052513">
    <property type="entry name" value="Thioester_dehydratase-like"/>
</dbReference>
<reference evidence="4" key="1">
    <citation type="submission" date="2020-06" db="EMBL/GenBank/DDBJ databases">
        <title>Haloterrigena sp. nov., an extremely halophilic archaeon isolated from a saline sediment.</title>
        <authorList>
            <person name="Liu B.-B."/>
        </authorList>
    </citation>
    <scope>NUCLEOTIDE SEQUENCE</scope>
    <source>
        <strain evidence="4">SYSU A121-1</strain>
    </source>
</reference>
<evidence type="ECO:0000259" key="3">
    <source>
        <dbReference type="Pfam" id="PF12172"/>
    </source>
</evidence>
<dbReference type="InterPro" id="IPR012340">
    <property type="entry name" value="NA-bd_OB-fold"/>
</dbReference>
<sequence length="473" mass="48746">MRGLVAAGVYVPRFRLSADDLEAAWETSHAAGVERKAVPAADEDSLTMAVVAAQRALADAAVDRSAIETVAVATTTPPLEEGDFVPRLVRALDLPAGVATMTATHHTAAGAEALSRALDADGPAVVVAADCPEGEPADADHPFGAAGAAFVIDDDPIVPIDDVAWHSDETPGIRFRERGDRDVDSLGVTTYERDAVREAVTAAVSSLGIDAAEATGAAVHQRDGGFPYRISSGLSVSSEAVAAGTVADRIGDAGAATVPVGLLSALDGADADELTVAAFFGGGSAAALACKGSLSVRGIDDLESTETVEYSTYLRERGYIVDGEVAGGGANVSLPNWQQSLDHRYRLVAGACPNCGGVTFPPAGACQECHARVEFEEFEAPRTGTVRAVTVIEQGGAPPEFADLQQRDGAYAVAIVALETEHGPVTLPAQLTDVDPQSVSVGDTVEAAIRRIYAQEGVPRYGVKFRPTDAGSD</sequence>
<dbReference type="GO" id="GO:0016746">
    <property type="term" value="F:acyltransferase activity"/>
    <property type="evidence" value="ECO:0007669"/>
    <property type="project" value="InterPro"/>
</dbReference>
<evidence type="ECO:0000256" key="1">
    <source>
        <dbReference type="ARBA" id="ARBA00023229"/>
    </source>
</evidence>
<evidence type="ECO:0000259" key="2">
    <source>
        <dbReference type="Pfam" id="PF01796"/>
    </source>
</evidence>
<dbReference type="EMBL" id="JABURA010000003">
    <property type="protein sequence ID" value="NUB93786.1"/>
    <property type="molecule type" value="Genomic_DNA"/>
</dbReference>
<dbReference type="Pfam" id="PF12172">
    <property type="entry name" value="zf-ChsH2"/>
    <property type="match status" value="1"/>
</dbReference>
<evidence type="ECO:0000313" key="5">
    <source>
        <dbReference type="Proteomes" id="UP000728647"/>
    </source>
</evidence>
<dbReference type="PANTHER" id="PTHR34075:SF5">
    <property type="entry name" value="BLR3430 PROTEIN"/>
    <property type="match status" value="1"/>
</dbReference>
<comment type="caution">
    <text evidence="4">The sequence shown here is derived from an EMBL/GenBank/DDBJ whole genome shotgun (WGS) entry which is preliminary data.</text>
</comment>
<gene>
    <name evidence="4" type="ORF">HT576_22700</name>
</gene>
<dbReference type="Proteomes" id="UP000728647">
    <property type="component" value="Unassembled WGS sequence"/>
</dbReference>
<feature type="domain" description="ChsH2 C-terminal OB-fold" evidence="2">
    <location>
        <begin position="379"/>
        <end position="449"/>
    </location>
</feature>
<dbReference type="SUPFAM" id="SSF53901">
    <property type="entry name" value="Thiolase-like"/>
    <property type="match status" value="2"/>
</dbReference>
<dbReference type="InterPro" id="IPR022002">
    <property type="entry name" value="ChsH2_Znr"/>
</dbReference>
<dbReference type="AlphaFoldDB" id="A0A8J8GQ33"/>
<dbReference type="SUPFAM" id="SSF50249">
    <property type="entry name" value="Nucleic acid-binding proteins"/>
    <property type="match status" value="1"/>
</dbReference>
<organism evidence="4 5">
    <name type="scientific">Haloterrigena gelatinilytica</name>
    <dbReference type="NCBI Taxonomy" id="2741724"/>
    <lineage>
        <taxon>Archaea</taxon>
        <taxon>Methanobacteriati</taxon>
        <taxon>Methanobacteriota</taxon>
        <taxon>Stenosarchaea group</taxon>
        <taxon>Halobacteria</taxon>
        <taxon>Halobacteriales</taxon>
        <taxon>Natrialbaceae</taxon>
        <taxon>Haloterrigena</taxon>
    </lineage>
</organism>
<proteinExistence type="predicted"/>
<dbReference type="RefSeq" id="WP_174703433.1">
    <property type="nucleotide sequence ID" value="NZ_JABURA010000003.1"/>
</dbReference>
<keyword evidence="1" id="KW-0414">Isoprene biosynthesis</keyword>
<name>A0A8J8GQ33_9EURY</name>
<evidence type="ECO:0000313" key="4">
    <source>
        <dbReference type="EMBL" id="NUB93786.1"/>
    </source>
</evidence>
<dbReference type="GO" id="GO:0008299">
    <property type="term" value="P:isoprenoid biosynthetic process"/>
    <property type="evidence" value="ECO:0007669"/>
    <property type="project" value="UniProtKB-KW"/>
</dbReference>
<accession>A0A8J8GQ33</accession>
<dbReference type="Gene3D" id="3.40.47.10">
    <property type="match status" value="1"/>
</dbReference>
<dbReference type="Pfam" id="PF01796">
    <property type="entry name" value="OB_ChsH2_C"/>
    <property type="match status" value="1"/>
</dbReference>
<dbReference type="InterPro" id="IPR002878">
    <property type="entry name" value="ChsH2_C"/>
</dbReference>
<protein>
    <submittedName>
        <fullName evidence="4">OB-fold domain-containing protein</fullName>
    </submittedName>
</protein>
<dbReference type="OrthoDB" id="9573at2157"/>
<feature type="domain" description="ChsH2 rubredoxin-like zinc ribbon" evidence="3">
    <location>
        <begin position="344"/>
        <end position="372"/>
    </location>
</feature>